<proteinExistence type="predicted"/>
<evidence type="ECO:0000313" key="1">
    <source>
        <dbReference type="EMBL" id="KAK7268203.1"/>
    </source>
</evidence>
<protein>
    <submittedName>
        <fullName evidence="1">Uncharacterized protein</fullName>
    </submittedName>
</protein>
<organism evidence="1 2">
    <name type="scientific">Crotalaria pallida</name>
    <name type="common">Smooth rattlebox</name>
    <name type="synonym">Crotalaria striata</name>
    <dbReference type="NCBI Taxonomy" id="3830"/>
    <lineage>
        <taxon>Eukaryota</taxon>
        <taxon>Viridiplantae</taxon>
        <taxon>Streptophyta</taxon>
        <taxon>Embryophyta</taxon>
        <taxon>Tracheophyta</taxon>
        <taxon>Spermatophyta</taxon>
        <taxon>Magnoliopsida</taxon>
        <taxon>eudicotyledons</taxon>
        <taxon>Gunneridae</taxon>
        <taxon>Pentapetalae</taxon>
        <taxon>rosids</taxon>
        <taxon>fabids</taxon>
        <taxon>Fabales</taxon>
        <taxon>Fabaceae</taxon>
        <taxon>Papilionoideae</taxon>
        <taxon>50 kb inversion clade</taxon>
        <taxon>genistoids sensu lato</taxon>
        <taxon>core genistoids</taxon>
        <taxon>Crotalarieae</taxon>
        <taxon>Crotalaria</taxon>
    </lineage>
</organism>
<reference evidence="1 2" key="1">
    <citation type="submission" date="2024-01" db="EMBL/GenBank/DDBJ databases">
        <title>The genomes of 5 underutilized Papilionoideae crops provide insights into root nodulation and disease resistanc.</title>
        <authorList>
            <person name="Yuan L."/>
        </authorList>
    </citation>
    <scope>NUCLEOTIDE SEQUENCE [LARGE SCALE GENOMIC DNA]</scope>
    <source>
        <strain evidence="1">ZHUSHIDOU_FW_LH</strain>
        <tissue evidence="1">Leaf</tissue>
    </source>
</reference>
<dbReference type="Proteomes" id="UP001372338">
    <property type="component" value="Unassembled WGS sequence"/>
</dbReference>
<sequence>MCGRKKSRGLGLRLLSFSLSFSLLLLTGSLPLSMGFKSLRVLLKLGVLRENLISLLLPNVSRRPHPFLSPSLFVPSPSVDPVHLAATKPPLPSSPSTFLSLPCGSLSSVSCAVVLEPKSKGEEGLLSSYSVTHKDTSATTVPVMVMELVQRLLLLMSLSTEV</sequence>
<dbReference type="AlphaFoldDB" id="A0AAN9FAI9"/>
<accession>A0AAN9FAI9</accession>
<comment type="caution">
    <text evidence="1">The sequence shown here is derived from an EMBL/GenBank/DDBJ whole genome shotgun (WGS) entry which is preliminary data.</text>
</comment>
<dbReference type="EMBL" id="JAYWIO010000004">
    <property type="protein sequence ID" value="KAK7268203.1"/>
    <property type="molecule type" value="Genomic_DNA"/>
</dbReference>
<evidence type="ECO:0000313" key="2">
    <source>
        <dbReference type="Proteomes" id="UP001372338"/>
    </source>
</evidence>
<keyword evidence="2" id="KW-1185">Reference proteome</keyword>
<name>A0AAN9FAI9_CROPI</name>
<gene>
    <name evidence="1" type="ORF">RIF29_20896</name>
</gene>